<dbReference type="Gene3D" id="2.170.130.10">
    <property type="entry name" value="TonB-dependent receptor, plug domain"/>
    <property type="match status" value="1"/>
</dbReference>
<dbReference type="InterPro" id="IPR008969">
    <property type="entry name" value="CarboxyPept-like_regulatory"/>
</dbReference>
<keyword evidence="1" id="KW-0813">Transport</keyword>
<dbReference type="SUPFAM" id="SSF56935">
    <property type="entry name" value="Porins"/>
    <property type="match status" value="1"/>
</dbReference>
<dbReference type="EMBL" id="JASBRG010000007">
    <property type="protein sequence ID" value="MDI3320942.1"/>
    <property type="molecule type" value="Genomic_DNA"/>
</dbReference>
<organism evidence="6 7">
    <name type="scientific">Pinibacter soli</name>
    <dbReference type="NCBI Taxonomy" id="3044211"/>
    <lineage>
        <taxon>Bacteria</taxon>
        <taxon>Pseudomonadati</taxon>
        <taxon>Bacteroidota</taxon>
        <taxon>Chitinophagia</taxon>
        <taxon>Chitinophagales</taxon>
        <taxon>Chitinophagaceae</taxon>
        <taxon>Pinibacter</taxon>
    </lineage>
</organism>
<keyword evidence="3" id="KW-0732">Signal</keyword>
<proteinExistence type="inferred from homology"/>
<evidence type="ECO:0000259" key="4">
    <source>
        <dbReference type="Pfam" id="PF00593"/>
    </source>
</evidence>
<accession>A0ABT6RGG3</accession>
<feature type="domain" description="TonB-dependent receptor-like beta-barrel" evidence="4">
    <location>
        <begin position="425"/>
        <end position="1006"/>
    </location>
</feature>
<dbReference type="NCBIfam" id="TIGR04056">
    <property type="entry name" value="OMP_RagA_SusC"/>
    <property type="match status" value="1"/>
</dbReference>
<dbReference type="Pfam" id="PF13715">
    <property type="entry name" value="CarbopepD_reg_2"/>
    <property type="match status" value="1"/>
</dbReference>
<evidence type="ECO:0000256" key="2">
    <source>
        <dbReference type="RuleBase" id="RU003357"/>
    </source>
</evidence>
<evidence type="ECO:0000313" key="7">
    <source>
        <dbReference type="Proteomes" id="UP001226434"/>
    </source>
</evidence>
<reference evidence="6 7" key="1">
    <citation type="submission" date="2023-05" db="EMBL/GenBank/DDBJ databases">
        <title>Genome sequence of Pinibacter sp. MAH-24.</title>
        <authorList>
            <person name="Huq M.A."/>
        </authorList>
    </citation>
    <scope>NUCLEOTIDE SEQUENCE [LARGE SCALE GENOMIC DNA]</scope>
    <source>
        <strain evidence="6 7">MAH-24</strain>
    </source>
</reference>
<dbReference type="Proteomes" id="UP001226434">
    <property type="component" value="Unassembled WGS sequence"/>
</dbReference>
<dbReference type="InterPro" id="IPR023996">
    <property type="entry name" value="TonB-dep_OMP_SusC/RagA"/>
</dbReference>
<dbReference type="RefSeq" id="WP_282335044.1">
    <property type="nucleotide sequence ID" value="NZ_JASBRG010000007.1"/>
</dbReference>
<keyword evidence="6" id="KW-0675">Receptor</keyword>
<dbReference type="InterPro" id="IPR037066">
    <property type="entry name" value="Plug_dom_sf"/>
</dbReference>
<name>A0ABT6RGG3_9BACT</name>
<dbReference type="Gene3D" id="2.60.40.1120">
    <property type="entry name" value="Carboxypeptidase-like, regulatory domain"/>
    <property type="match status" value="1"/>
</dbReference>
<dbReference type="PROSITE" id="PS52016">
    <property type="entry name" value="TONB_DEPENDENT_REC_3"/>
    <property type="match status" value="1"/>
</dbReference>
<dbReference type="InterPro" id="IPR023997">
    <property type="entry name" value="TonB-dep_OMP_SusC/RagA_CS"/>
</dbReference>
<dbReference type="InterPro" id="IPR012910">
    <property type="entry name" value="Plug_dom"/>
</dbReference>
<dbReference type="InterPro" id="IPR000531">
    <property type="entry name" value="Beta-barrel_TonB"/>
</dbReference>
<dbReference type="NCBIfam" id="TIGR04057">
    <property type="entry name" value="SusC_RagA_signa"/>
    <property type="match status" value="1"/>
</dbReference>
<dbReference type="SUPFAM" id="SSF49464">
    <property type="entry name" value="Carboxypeptidase regulatory domain-like"/>
    <property type="match status" value="1"/>
</dbReference>
<gene>
    <name evidence="6" type="ORF">QJ048_14215</name>
</gene>
<keyword evidence="1" id="KW-0998">Cell outer membrane</keyword>
<comment type="subcellular location">
    <subcellularLocation>
        <location evidence="1">Cell outer membrane</location>
        <topology evidence="1">Multi-pass membrane protein</topology>
    </subcellularLocation>
</comment>
<sequence length="1047" mass="114282">MKSRTKRFLYLLLFITCVFSVSRTSFAQESRTITGTIKGQNDNAPITGVSVYVKGKITVGTTTDALGHFALKVPSGTETLVVSSVGMKDKEVSVKGTNNVDVTLSPAAQAMNEVVVVGYGTQKRSLVTGAITSIKGADLVQPGAMRADDALQGKAAGVTVTANSGQPGTGMSIRIRGVGTNGTAQPLYIVDGVIVGDIEYLSPTDIESLEVMKDAASSAIYGARGGNGVIIITTKKGLPGKSTVQYNSYYGWQNIARKIPVLDAHEYTVIQNEAAANGGQSKLPFSAEDLDYYSKYKGTDWQEAVLYRNAPVMQHQISLRGGDKQSSYSMSGAYFSQNGILAKGKSQFERYTFNITADRKFLNDALTTGANVTISRVQKQSVTQNSLTAGPLVGALNMDPLTPVYDTTLTLSHGKEYGGFAASNYVSQEVVNPVARIYFNNSPSWYTKMMGTGFAELKFLRDFRIKTAGTANFTWDGSKSYTPIYKLNSTTGTTHTGAGQSMSEVRTLTWDNTLTYIKKLGNHDITALVGTSSQHYTPLAMSGSRNDLIIDDPNYAWLSMASSAAPSVSGGPLVNGNYEASWFSYFGRVNYSYDNRFMFTAIFRRDGSSRFGPNNKYGTFPSVSAGWNLSNEKFMKDIAWINNLKLRAGWGRNGNDNIGDFQYLSTISTYAMGYAYGSQSASQSIATGADPLKTPNPALKWETVEQSNIGVDLVFLNDFTATIDIYSKTTKDLLMIAKDLLMYGDGPRSFPTKNVGNVNNKGIELSLSYKKKIGQVLLDVNANAAYNKNTVTKVDNGSGFVGGVTMQGFGSSPITRMEVGHPMAYFWGLKTMGIFQNQDEINNYVYSDIKTGVKNLVQPKAQPGDFKFQDTNGDGVINENDKVDLGNPNPDWTGGFNLNLGYHGFDLTINNSFATGNQVFSVLRRVDLPMSNYANWVLGRWHGEGTSNSIPRVTQNDQNQSWSSVSDFYVKDGSYWRVRNVSLGYTFNRPFKYFQSIKVYGAAQNLFTFTKYYGWDPEIGGSPMSTGVDYGVYPHPRTITVGCNINL</sequence>
<keyword evidence="7" id="KW-1185">Reference proteome</keyword>
<keyword evidence="1 2" id="KW-0472">Membrane</keyword>
<evidence type="ECO:0000256" key="1">
    <source>
        <dbReference type="PROSITE-ProRule" id="PRU01360"/>
    </source>
</evidence>
<feature type="domain" description="TonB-dependent receptor plug" evidence="5">
    <location>
        <begin position="127"/>
        <end position="229"/>
    </location>
</feature>
<keyword evidence="1" id="KW-0812">Transmembrane</keyword>
<dbReference type="Pfam" id="PF07715">
    <property type="entry name" value="Plug"/>
    <property type="match status" value="1"/>
</dbReference>
<comment type="caution">
    <text evidence="6">The sequence shown here is derived from an EMBL/GenBank/DDBJ whole genome shotgun (WGS) entry which is preliminary data.</text>
</comment>
<protein>
    <submittedName>
        <fullName evidence="6">TonB-dependent receptor</fullName>
    </submittedName>
</protein>
<comment type="similarity">
    <text evidence="1 2">Belongs to the TonB-dependent receptor family.</text>
</comment>
<feature type="chain" id="PRO_5046548356" evidence="3">
    <location>
        <begin position="28"/>
        <end position="1047"/>
    </location>
</feature>
<dbReference type="InterPro" id="IPR039426">
    <property type="entry name" value="TonB-dep_rcpt-like"/>
</dbReference>
<dbReference type="Pfam" id="PF00593">
    <property type="entry name" value="TonB_dep_Rec_b-barrel"/>
    <property type="match status" value="1"/>
</dbReference>
<evidence type="ECO:0000256" key="3">
    <source>
        <dbReference type="SAM" id="SignalP"/>
    </source>
</evidence>
<feature type="signal peptide" evidence="3">
    <location>
        <begin position="1"/>
        <end position="27"/>
    </location>
</feature>
<evidence type="ECO:0000313" key="6">
    <source>
        <dbReference type="EMBL" id="MDI3320942.1"/>
    </source>
</evidence>
<keyword evidence="2" id="KW-0798">TonB box</keyword>
<keyword evidence="1" id="KW-1134">Transmembrane beta strand</keyword>
<evidence type="ECO:0000259" key="5">
    <source>
        <dbReference type="Pfam" id="PF07715"/>
    </source>
</evidence>